<dbReference type="EMBL" id="JAUQOP010000004">
    <property type="protein sequence ID" value="MDO7896173.1"/>
    <property type="molecule type" value="Genomic_DNA"/>
</dbReference>
<keyword evidence="3" id="KW-0560">Oxidoreductase</keyword>
<dbReference type="InterPro" id="IPR001670">
    <property type="entry name" value="ADH_Fe/GldA"/>
</dbReference>
<evidence type="ECO:0000256" key="3">
    <source>
        <dbReference type="ARBA" id="ARBA00023002"/>
    </source>
</evidence>
<dbReference type="PROSITE" id="PS00060">
    <property type="entry name" value="ADH_IRON_2"/>
    <property type="match status" value="1"/>
</dbReference>
<evidence type="ECO:0000313" key="7">
    <source>
        <dbReference type="EMBL" id="MDO7896173.1"/>
    </source>
</evidence>
<evidence type="ECO:0000256" key="2">
    <source>
        <dbReference type="ARBA" id="ARBA00007358"/>
    </source>
</evidence>
<protein>
    <submittedName>
        <fullName evidence="7">Iron-containing alcohol dehydrogenase</fullName>
    </submittedName>
</protein>
<evidence type="ECO:0000256" key="1">
    <source>
        <dbReference type="ARBA" id="ARBA00001962"/>
    </source>
</evidence>
<dbReference type="PANTHER" id="PTHR11496">
    <property type="entry name" value="ALCOHOL DEHYDROGENASE"/>
    <property type="match status" value="1"/>
</dbReference>
<dbReference type="Gene3D" id="3.40.50.1970">
    <property type="match status" value="1"/>
</dbReference>
<dbReference type="InterPro" id="IPR056798">
    <property type="entry name" value="ADH_Fe_C"/>
</dbReference>
<dbReference type="RefSeq" id="WP_304552402.1">
    <property type="nucleotide sequence ID" value="NZ_JAUQOP010000004.1"/>
</dbReference>
<feature type="domain" description="Alcohol dehydrogenase iron-type/glycerol dehydrogenase GldA" evidence="5">
    <location>
        <begin position="20"/>
        <end position="192"/>
    </location>
</feature>
<dbReference type="Pfam" id="PF25137">
    <property type="entry name" value="ADH_Fe_C"/>
    <property type="match status" value="1"/>
</dbReference>
<dbReference type="InterPro" id="IPR039697">
    <property type="entry name" value="Alcohol_dehydrogenase_Fe"/>
</dbReference>
<accession>A0ABT9BXX6</accession>
<proteinExistence type="inferred from homology"/>
<keyword evidence="8" id="KW-1185">Reference proteome</keyword>
<feature type="domain" description="Fe-containing alcohol dehydrogenase-like C-terminal" evidence="6">
    <location>
        <begin position="203"/>
        <end position="390"/>
    </location>
</feature>
<evidence type="ECO:0000256" key="4">
    <source>
        <dbReference type="ARBA" id="ARBA00023027"/>
    </source>
</evidence>
<evidence type="ECO:0000259" key="5">
    <source>
        <dbReference type="Pfam" id="PF00465"/>
    </source>
</evidence>
<reference evidence="7 8" key="1">
    <citation type="submission" date="2023-07" db="EMBL/GenBank/DDBJ databases">
        <title>Identification of four novel Pseudomonas species associated with bacterial leaf spot of cucurbits.</title>
        <authorList>
            <person name="Fullem K.R."/>
        </authorList>
    </citation>
    <scope>NUCLEOTIDE SEQUENCE [LARGE SCALE GENOMIC DNA]</scope>
    <source>
        <strain evidence="7 8">K18</strain>
    </source>
</reference>
<gene>
    <name evidence="7" type="ORF">Q6A48_04625</name>
</gene>
<name>A0ABT9BXX6_9PSED</name>
<dbReference type="CDD" id="cd14861">
    <property type="entry name" value="Fe-ADH-like"/>
    <property type="match status" value="1"/>
</dbReference>
<sequence>MQTDNPLFNTQSFHVDWSYPTPIWFGVERIDDLVNGCALLGRHRPLVVIDAMLVEHPSIVRALERCTQSGIDLKIFSSFRPDPDTDMLAQGVGTFNEYARDMVVGIGGGSALDLAKAIAFMAVQTQPIWTFESLPNRWQAANADVPPIISVPTTAGTGAEVGRAAVLLDSQENRKRLIFHPKMLSSLVIVDPALTLTVPAAVTAAVGIDAFSHAFEAYCANSFHPMGDGIALQAMHLIKQWLPIAVQDGSHLQARCHLSAAALMGAVAFHKGLGAVHAISHSIGGAYGTHHGLTNGVLLPYVVAHNRPVIEAKLERLCQSLGLAQPGYASFVAWLEDFLASVGIPRRLRDIIQGPFDADLMARLAVADPTARTNPQPLSVHDYKTIIDNAWSGH</sequence>
<organism evidence="7 8">
    <name type="scientific">Pseudomonas citrulli</name>
    <dbReference type="NCBI Taxonomy" id="3064347"/>
    <lineage>
        <taxon>Bacteria</taxon>
        <taxon>Pseudomonadati</taxon>
        <taxon>Pseudomonadota</taxon>
        <taxon>Gammaproteobacteria</taxon>
        <taxon>Pseudomonadales</taxon>
        <taxon>Pseudomonadaceae</taxon>
        <taxon>Pseudomonas</taxon>
    </lineage>
</organism>
<dbReference type="Pfam" id="PF00465">
    <property type="entry name" value="Fe-ADH"/>
    <property type="match status" value="1"/>
</dbReference>
<comment type="caution">
    <text evidence="7">The sequence shown here is derived from an EMBL/GenBank/DDBJ whole genome shotgun (WGS) entry which is preliminary data.</text>
</comment>
<comment type="cofactor">
    <cofactor evidence="1">
        <name>Fe cation</name>
        <dbReference type="ChEBI" id="CHEBI:24875"/>
    </cofactor>
</comment>
<dbReference type="Gene3D" id="1.20.1090.10">
    <property type="entry name" value="Dehydroquinate synthase-like - alpha domain"/>
    <property type="match status" value="1"/>
</dbReference>
<evidence type="ECO:0000313" key="8">
    <source>
        <dbReference type="Proteomes" id="UP001228019"/>
    </source>
</evidence>
<dbReference type="Proteomes" id="UP001228019">
    <property type="component" value="Unassembled WGS sequence"/>
</dbReference>
<comment type="similarity">
    <text evidence="2">Belongs to the iron-containing alcohol dehydrogenase family.</text>
</comment>
<keyword evidence="4" id="KW-0520">NAD</keyword>
<dbReference type="InterPro" id="IPR018211">
    <property type="entry name" value="ADH_Fe_CS"/>
</dbReference>
<dbReference type="PANTHER" id="PTHR11496:SF102">
    <property type="entry name" value="ALCOHOL DEHYDROGENASE 4"/>
    <property type="match status" value="1"/>
</dbReference>
<evidence type="ECO:0000259" key="6">
    <source>
        <dbReference type="Pfam" id="PF25137"/>
    </source>
</evidence>
<dbReference type="SUPFAM" id="SSF56796">
    <property type="entry name" value="Dehydroquinate synthase-like"/>
    <property type="match status" value="1"/>
</dbReference>